<proteinExistence type="predicted"/>
<dbReference type="RefSeq" id="WP_149285126.1">
    <property type="nucleotide sequence ID" value="NZ_CP038437.2"/>
</dbReference>
<reference evidence="1" key="1">
    <citation type="submission" date="2021-02" db="EMBL/GenBank/DDBJ databases">
        <title>Strain Y2R2, a novel species of the genus Halomonas.</title>
        <authorList>
            <person name="Huang H."/>
        </authorList>
    </citation>
    <scope>NUCLEOTIDE SEQUENCE</scope>
    <source>
        <strain evidence="1">Y2R2</strain>
    </source>
</reference>
<dbReference type="EMBL" id="CP038437">
    <property type="protein sequence ID" value="QEM82116.1"/>
    <property type="molecule type" value="Genomic_DNA"/>
</dbReference>
<dbReference type="KEGG" id="hbh:E4T21_11575"/>
<sequence length="521" mass="57968">MSDTYNIYDIFGSARSHMRPESENHVTEVPVYEGVVPVIFVPGVMGSNLINTETEQTWLVDGGWSLKGWLVRGARARKTILNPEQTTVYPGGGIPDGISRIWYTSGGGIIDNETMLRERGWGEVAKMYYGEFLVWLERNLNDHSILQRWRVRDRIKQQLQQAGQSSVGDVGALAEKCGEALQRFHFPVHACGYNWLRSNKESAERDLGKRVDEIMMGYQNAGHRCDRVILVTHSMGGLVSRYYSEVHGASSKIAGIVHGVMPTAGAAVFYRRMKCGTEGGGATATVLGATAREMTAVLSGAPGPLQLVPSPEYGSGWLKIFREGQQQVSLPTGSDPYSEIYLVRDQWWSMLETELADPDISRITDSAEKNYSMQEEWNSYAKIILQKVGKFHAQMIGQYHDSTYMFYSASEEFASYGNVTWTGSPFINSPMNMLGRTGWYGTERVAKDLDSSGRPRFTLYTISDYDEPGDATVPERSGRVGVDQAQRSMMIPTEHGAAYQEEEALWFTLGSILEVASGINS</sequence>
<keyword evidence="2" id="KW-1185">Reference proteome</keyword>
<protein>
    <recommendedName>
        <fullName evidence="3">Lecithin:cholesterol acyltransferase</fullName>
    </recommendedName>
</protein>
<organism evidence="1 2">
    <name type="scientific">Halomonas binhaiensis</name>
    <dbReference type="NCBI Taxonomy" id="2562282"/>
    <lineage>
        <taxon>Bacteria</taxon>
        <taxon>Pseudomonadati</taxon>
        <taxon>Pseudomonadota</taxon>
        <taxon>Gammaproteobacteria</taxon>
        <taxon>Oceanospirillales</taxon>
        <taxon>Halomonadaceae</taxon>
        <taxon>Halomonas</taxon>
    </lineage>
</organism>
<evidence type="ECO:0000313" key="2">
    <source>
        <dbReference type="Proteomes" id="UP000324285"/>
    </source>
</evidence>
<dbReference type="Gene3D" id="3.40.50.1820">
    <property type="entry name" value="alpha/beta hydrolase"/>
    <property type="match status" value="1"/>
</dbReference>
<dbReference type="AlphaFoldDB" id="A0A5C1NFW4"/>
<evidence type="ECO:0000313" key="1">
    <source>
        <dbReference type="EMBL" id="QEM82116.1"/>
    </source>
</evidence>
<dbReference type="OrthoDB" id="9814331at2"/>
<accession>A0A5C1NFW4</accession>
<dbReference type="SUPFAM" id="SSF53474">
    <property type="entry name" value="alpha/beta-Hydrolases"/>
    <property type="match status" value="1"/>
</dbReference>
<evidence type="ECO:0008006" key="3">
    <source>
        <dbReference type="Google" id="ProtNLM"/>
    </source>
</evidence>
<gene>
    <name evidence="1" type="ORF">E4T21_11575</name>
</gene>
<name>A0A5C1NFW4_9GAMM</name>
<dbReference type="InterPro" id="IPR029058">
    <property type="entry name" value="AB_hydrolase_fold"/>
</dbReference>
<dbReference type="Proteomes" id="UP000324285">
    <property type="component" value="Chromosome"/>
</dbReference>